<protein>
    <recommendedName>
        <fullName evidence="3">Adenylosuccinate lyase</fullName>
    </recommendedName>
</protein>
<dbReference type="Proteomes" id="UP001501433">
    <property type="component" value="Unassembled WGS sequence"/>
</dbReference>
<name>A0ABP9CYZ0_9FLAO</name>
<sequence length="204" mass="23947">MNNFRGLKIDKNIMTVEEFYEELSHVNASRESRLKYANKVLDDRSLFPSLLDILFMADDKVSCRAAWVFEFVCTQHIYHIIPHLELFTKNLKKIHFDSAVRPVAKVCQLIANTYCGKKPNPIKKLLTHQQQQRIVEAAFDWMISDQKVAAKVYTMETLYLFGTCNYWIHEELAQIIEQDFYNQSAGYKARAKHILKRIKAKNKK</sequence>
<evidence type="ECO:0000313" key="1">
    <source>
        <dbReference type="EMBL" id="GAA4817638.1"/>
    </source>
</evidence>
<dbReference type="EMBL" id="BAABJW010000005">
    <property type="protein sequence ID" value="GAA4817638.1"/>
    <property type="molecule type" value="Genomic_DNA"/>
</dbReference>
<organism evidence="1 2">
    <name type="scientific">Litoribaculum gwangyangense</name>
    <dbReference type="NCBI Taxonomy" id="1130722"/>
    <lineage>
        <taxon>Bacteria</taxon>
        <taxon>Pseudomonadati</taxon>
        <taxon>Bacteroidota</taxon>
        <taxon>Flavobacteriia</taxon>
        <taxon>Flavobacteriales</taxon>
        <taxon>Flavobacteriaceae</taxon>
        <taxon>Litoribaculum</taxon>
    </lineage>
</organism>
<reference evidence="2" key="1">
    <citation type="journal article" date="2019" name="Int. J. Syst. Evol. Microbiol.">
        <title>The Global Catalogue of Microorganisms (GCM) 10K type strain sequencing project: providing services to taxonomists for standard genome sequencing and annotation.</title>
        <authorList>
            <consortium name="The Broad Institute Genomics Platform"/>
            <consortium name="The Broad Institute Genome Sequencing Center for Infectious Disease"/>
            <person name="Wu L."/>
            <person name="Ma J."/>
        </authorList>
    </citation>
    <scope>NUCLEOTIDE SEQUENCE [LARGE SCALE GENOMIC DNA]</scope>
    <source>
        <strain evidence="2">JCM 18325</strain>
    </source>
</reference>
<gene>
    <name evidence="1" type="ORF">GCM10023330_27990</name>
</gene>
<evidence type="ECO:0008006" key="3">
    <source>
        <dbReference type="Google" id="ProtNLM"/>
    </source>
</evidence>
<evidence type="ECO:0000313" key="2">
    <source>
        <dbReference type="Proteomes" id="UP001501433"/>
    </source>
</evidence>
<proteinExistence type="predicted"/>
<accession>A0ABP9CYZ0</accession>
<comment type="caution">
    <text evidence="1">The sequence shown here is derived from an EMBL/GenBank/DDBJ whole genome shotgun (WGS) entry which is preliminary data.</text>
</comment>
<dbReference type="RefSeq" id="WP_345277896.1">
    <property type="nucleotide sequence ID" value="NZ_BAABJW010000005.1"/>
</dbReference>
<keyword evidence="2" id="KW-1185">Reference proteome</keyword>